<organism evidence="2 3">
    <name type="scientific">Gorilla gorilla gorilla</name>
    <name type="common">Western lowland gorilla</name>
    <dbReference type="NCBI Taxonomy" id="9595"/>
    <lineage>
        <taxon>Eukaryota</taxon>
        <taxon>Metazoa</taxon>
        <taxon>Chordata</taxon>
        <taxon>Craniata</taxon>
        <taxon>Vertebrata</taxon>
        <taxon>Euteleostomi</taxon>
        <taxon>Mammalia</taxon>
        <taxon>Eutheria</taxon>
        <taxon>Euarchontoglires</taxon>
        <taxon>Primates</taxon>
        <taxon>Haplorrhini</taxon>
        <taxon>Catarrhini</taxon>
        <taxon>Hominidae</taxon>
        <taxon>Gorilla</taxon>
    </lineage>
</organism>
<dbReference type="Bgee" id="ENSGGOG00000039717">
    <property type="expression patterns" value="Expressed in prefrontal cortex and 3 other cell types or tissues"/>
</dbReference>
<dbReference type="OMA" id="HSNKKHQ"/>
<dbReference type="Ensembl" id="ENSGGOT00000055676.1">
    <property type="protein sequence ID" value="ENSGGOP00000031508.1"/>
    <property type="gene ID" value="ENSGGOG00000039717.1"/>
</dbReference>
<proteinExistence type="predicted"/>
<reference evidence="2" key="3">
    <citation type="submission" date="2025-08" db="UniProtKB">
        <authorList>
            <consortium name="Ensembl"/>
        </authorList>
    </citation>
    <scope>IDENTIFICATION</scope>
</reference>
<keyword evidence="3" id="KW-1185">Reference proteome</keyword>
<reference evidence="2" key="4">
    <citation type="submission" date="2025-09" db="UniProtKB">
        <authorList>
            <consortium name="Ensembl"/>
        </authorList>
    </citation>
    <scope>IDENTIFICATION</scope>
</reference>
<evidence type="ECO:0000313" key="3">
    <source>
        <dbReference type="Proteomes" id="UP000001519"/>
    </source>
</evidence>
<reference evidence="3" key="1">
    <citation type="submission" date="2011-05" db="EMBL/GenBank/DDBJ databases">
        <title>Insights into the evolution of the great apes provided by the gorilla genome.</title>
        <authorList>
            <person name="Scally A."/>
        </authorList>
    </citation>
    <scope>NUCLEOTIDE SEQUENCE [LARGE SCALE GENOMIC DNA]</scope>
</reference>
<reference evidence="2 3" key="2">
    <citation type="journal article" date="2012" name="Nature">
        <title>Insights into hominid evolution from the gorilla genome sequence.</title>
        <authorList>
            <person name="Scally A."/>
            <person name="Dutheil J.Y."/>
            <person name="Hillier L.W."/>
            <person name="Jordan G.E."/>
            <person name="Goodhead I."/>
            <person name="Herrero J."/>
            <person name="Hobolth A."/>
            <person name="Lappalainen T."/>
            <person name="Mailund T."/>
            <person name="Marques-Bonet T."/>
            <person name="McCarthy S."/>
            <person name="Montgomery S.H."/>
            <person name="Schwalie P.C."/>
            <person name="Tang Y.A."/>
            <person name="Ward M.C."/>
            <person name="Xue Y."/>
            <person name="Yngvadottir B."/>
            <person name="Alkan C."/>
            <person name="Andersen L.N."/>
            <person name="Ayub Q."/>
            <person name="Ball E.V."/>
            <person name="Beal K."/>
            <person name="Bradley B.J."/>
            <person name="Chen Y."/>
            <person name="Clee C.M."/>
            <person name="Fitzgerald S."/>
            <person name="Graves T.A."/>
            <person name="Gu Y."/>
            <person name="Heath P."/>
            <person name="Heger A."/>
            <person name="Karakoc E."/>
            <person name="Kolb-Kokocinski A."/>
            <person name="Laird G.K."/>
            <person name="Lunter G."/>
            <person name="Meader S."/>
            <person name="Mort M."/>
            <person name="Mullikin J.C."/>
            <person name="Munch K."/>
            <person name="O'Connor T.D."/>
            <person name="Phillips A.D."/>
            <person name="Prado-Martinez J."/>
            <person name="Rogers A.S."/>
            <person name="Sajjadian S."/>
            <person name="Schmidt D."/>
            <person name="Shaw K."/>
            <person name="Simpson J.T."/>
            <person name="Stenson P.D."/>
            <person name="Turner D.J."/>
            <person name="Vigilant L."/>
            <person name="Vilella A.J."/>
            <person name="Whitener W."/>
            <person name="Zhu B."/>
            <person name="Cooper D.N."/>
            <person name="de Jong P."/>
            <person name="Dermitzakis E.T."/>
            <person name="Eichler E.E."/>
            <person name="Flicek P."/>
            <person name="Goldman N."/>
            <person name="Mundy N.I."/>
            <person name="Ning Z."/>
            <person name="Odom D.T."/>
            <person name="Ponting C.P."/>
            <person name="Quail M.A."/>
            <person name="Ryder O.A."/>
            <person name="Searle S.M."/>
            <person name="Warren W.C."/>
            <person name="Wilson R.K."/>
            <person name="Schierup M.H."/>
            <person name="Rogers J."/>
            <person name="Tyler-Smith C."/>
            <person name="Durbin R."/>
        </authorList>
    </citation>
    <scope>NUCLEOTIDE SEQUENCE [LARGE SCALE GENOMIC DNA]</scope>
</reference>
<protein>
    <submittedName>
        <fullName evidence="2">Uncharacterized protein</fullName>
    </submittedName>
</protein>
<accession>A0A2I2Y9C7</accession>
<dbReference type="AlphaFoldDB" id="A0A2I2Y9C7"/>
<evidence type="ECO:0000313" key="2">
    <source>
        <dbReference type="Ensembl" id="ENSGGOP00000031508.1"/>
    </source>
</evidence>
<feature type="region of interest" description="Disordered" evidence="1">
    <location>
        <begin position="1"/>
        <end position="51"/>
    </location>
</feature>
<name>A0A2I2Y9C7_GORGO</name>
<dbReference type="EMBL" id="CABD030044074">
    <property type="status" value="NOT_ANNOTATED_CDS"/>
    <property type="molecule type" value="Genomic_DNA"/>
</dbReference>
<sequence>MSWGWEQSQEESSAWSRQTPTPQLESQEPHSPHSNKKHQLLVPKKGGPQLQGLRPALELRTRGLQGEDRPLLLRPFNYVFSLSTRLRSLDLPAHKRFSPRRL</sequence>
<dbReference type="EMBL" id="CABD030044073">
    <property type="status" value="NOT_ANNOTATED_CDS"/>
    <property type="molecule type" value="Genomic_DNA"/>
</dbReference>
<evidence type="ECO:0000256" key="1">
    <source>
        <dbReference type="SAM" id="MobiDB-lite"/>
    </source>
</evidence>
<feature type="compositionally biased region" description="Low complexity" evidence="1">
    <location>
        <begin position="1"/>
        <end position="18"/>
    </location>
</feature>
<dbReference type="GeneTree" id="ENSGT00910000147395"/>
<dbReference type="InParanoid" id="A0A2I2Y9C7"/>
<dbReference type="EMBL" id="CABD030044075">
    <property type="status" value="NOT_ANNOTATED_CDS"/>
    <property type="molecule type" value="Genomic_DNA"/>
</dbReference>
<dbReference type="Proteomes" id="UP000001519">
    <property type="component" value="Chromosome 6"/>
</dbReference>